<dbReference type="PROSITE" id="PS00768">
    <property type="entry name" value="TRANSTHYRETIN_1"/>
    <property type="match status" value="1"/>
</dbReference>
<dbReference type="EMBL" id="JAEKNR010000189">
    <property type="protein sequence ID" value="MBJ7600180.1"/>
    <property type="molecule type" value="Genomic_DNA"/>
</dbReference>
<dbReference type="PANTHER" id="PTHR10395:SF7">
    <property type="entry name" value="5-HYDROXYISOURATE HYDROLASE"/>
    <property type="match status" value="1"/>
</dbReference>
<keyword evidence="4" id="KW-1185">Reference proteome</keyword>
<dbReference type="PANTHER" id="PTHR10395">
    <property type="entry name" value="URICASE AND TRANSTHYRETIN-RELATED"/>
    <property type="match status" value="1"/>
</dbReference>
<dbReference type="SUPFAM" id="SSF49472">
    <property type="entry name" value="Transthyretin (synonym: prealbumin)"/>
    <property type="match status" value="1"/>
</dbReference>
<evidence type="ECO:0000259" key="2">
    <source>
        <dbReference type="Pfam" id="PF00576"/>
    </source>
</evidence>
<dbReference type="Pfam" id="PF00576">
    <property type="entry name" value="Transthyretin"/>
    <property type="match status" value="1"/>
</dbReference>
<gene>
    <name evidence="3" type="ORF">JF922_19170</name>
</gene>
<feature type="region of interest" description="Disordered" evidence="1">
    <location>
        <begin position="1"/>
        <end position="21"/>
    </location>
</feature>
<dbReference type="Gene3D" id="2.60.40.180">
    <property type="entry name" value="Transthyretin/hydroxyisourate hydrolase domain"/>
    <property type="match status" value="1"/>
</dbReference>
<accession>A0A934KDI3</accession>
<sequence>MTFSTHVLDTATGSPAPDIPIVLEPDDGPALRGTTDVHGRFNAAEALEPGEYELSFHLAGHFGSAPHLSDRVSVRLRLEGRRHYHVPLLISPFGFASYRGS</sequence>
<reference evidence="3" key="1">
    <citation type="submission" date="2020-10" db="EMBL/GenBank/DDBJ databases">
        <title>Ca. Dormibacterota MAGs.</title>
        <authorList>
            <person name="Montgomery K."/>
        </authorList>
    </citation>
    <scope>NUCLEOTIDE SEQUENCE [LARGE SCALE GENOMIC DNA]</scope>
    <source>
        <strain evidence="3">SC8812_S17_10</strain>
    </source>
</reference>
<dbReference type="Proteomes" id="UP000612893">
    <property type="component" value="Unassembled WGS sequence"/>
</dbReference>
<protein>
    <submittedName>
        <fullName evidence="3">Hydroxyisourate hydrolase</fullName>
    </submittedName>
</protein>
<feature type="domain" description="Transthyretin/hydroxyisourate hydrolase" evidence="2">
    <location>
        <begin position="4"/>
        <end position="100"/>
    </location>
</feature>
<feature type="compositionally biased region" description="Polar residues" evidence="1">
    <location>
        <begin position="1"/>
        <end position="13"/>
    </location>
</feature>
<dbReference type="InterPro" id="IPR036817">
    <property type="entry name" value="Transthyretin/HIU_hydrolase_sf"/>
</dbReference>
<evidence type="ECO:0000313" key="4">
    <source>
        <dbReference type="Proteomes" id="UP000612893"/>
    </source>
</evidence>
<organism evidence="3 4">
    <name type="scientific">Candidatus Nephthysia bennettiae</name>
    <dbReference type="NCBI Taxonomy" id="3127016"/>
    <lineage>
        <taxon>Bacteria</taxon>
        <taxon>Bacillati</taxon>
        <taxon>Candidatus Dormiibacterota</taxon>
        <taxon>Candidatus Dormibacteria</taxon>
        <taxon>Candidatus Dormibacterales</taxon>
        <taxon>Candidatus Dormibacteraceae</taxon>
        <taxon>Candidatus Nephthysia</taxon>
    </lineage>
</organism>
<evidence type="ECO:0000313" key="3">
    <source>
        <dbReference type="EMBL" id="MBJ7600180.1"/>
    </source>
</evidence>
<proteinExistence type="predicted"/>
<name>A0A934KDI3_9BACT</name>
<dbReference type="InterPro" id="IPR023416">
    <property type="entry name" value="Transthyretin/HIU_hydrolase_d"/>
</dbReference>
<comment type="caution">
    <text evidence="3">The sequence shown here is derived from an EMBL/GenBank/DDBJ whole genome shotgun (WGS) entry which is preliminary data.</text>
</comment>
<dbReference type="GO" id="GO:0016787">
    <property type="term" value="F:hydrolase activity"/>
    <property type="evidence" value="ECO:0007669"/>
    <property type="project" value="UniProtKB-KW"/>
</dbReference>
<dbReference type="AlphaFoldDB" id="A0A934KDI3"/>
<dbReference type="InterPro" id="IPR023418">
    <property type="entry name" value="Thyroxine_BS"/>
</dbReference>
<evidence type="ECO:0000256" key="1">
    <source>
        <dbReference type="SAM" id="MobiDB-lite"/>
    </source>
</evidence>
<keyword evidence="3" id="KW-0378">Hydrolase</keyword>